<dbReference type="EMBL" id="CAJMWT010010745">
    <property type="protein sequence ID" value="CAE6542929.1"/>
    <property type="molecule type" value="Genomic_DNA"/>
</dbReference>
<feature type="transmembrane region" description="Helical" evidence="2">
    <location>
        <begin position="46"/>
        <end position="65"/>
    </location>
</feature>
<gene>
    <name evidence="3" type="ORF">RDB_LOCUS201994</name>
</gene>
<feature type="compositionally biased region" description="Basic and acidic residues" evidence="1">
    <location>
        <begin position="281"/>
        <end position="295"/>
    </location>
</feature>
<keyword evidence="2" id="KW-1133">Transmembrane helix</keyword>
<feature type="compositionally biased region" description="Low complexity" evidence="1">
    <location>
        <begin position="219"/>
        <end position="233"/>
    </location>
</feature>
<name>A0A8H3DT79_9AGAM</name>
<protein>
    <submittedName>
        <fullName evidence="3">Uncharacterized protein</fullName>
    </submittedName>
</protein>
<comment type="caution">
    <text evidence="3">The sequence shown here is derived from an EMBL/GenBank/DDBJ whole genome shotgun (WGS) entry which is preliminary data.</text>
</comment>
<evidence type="ECO:0000256" key="2">
    <source>
        <dbReference type="SAM" id="Phobius"/>
    </source>
</evidence>
<dbReference type="PANTHER" id="PTHR38645">
    <property type="entry name" value="CHROMOSOME 9, WHOLE GENOME SHOTGUN SEQUENCE"/>
    <property type="match status" value="1"/>
</dbReference>
<evidence type="ECO:0000313" key="3">
    <source>
        <dbReference type="EMBL" id="CAE6542929.1"/>
    </source>
</evidence>
<feature type="compositionally biased region" description="Basic and acidic residues" evidence="1">
    <location>
        <begin position="533"/>
        <end position="550"/>
    </location>
</feature>
<keyword evidence="2" id="KW-0812">Transmembrane</keyword>
<feature type="transmembrane region" description="Helical" evidence="2">
    <location>
        <begin position="21"/>
        <end position="40"/>
    </location>
</feature>
<dbReference type="PANTHER" id="PTHR38645:SF1">
    <property type="entry name" value="YALI0F12243P"/>
    <property type="match status" value="1"/>
</dbReference>
<reference evidence="3" key="1">
    <citation type="submission" date="2021-01" db="EMBL/GenBank/DDBJ databases">
        <authorList>
            <person name="Kaushik A."/>
        </authorList>
    </citation>
    <scope>NUCLEOTIDE SEQUENCE</scope>
    <source>
        <strain evidence="3">AG2-2IIIB</strain>
    </source>
</reference>
<sequence length="573" mass="64579">MEYTNYTCPDALKLNPDIAGVGVRVASYMQVTLGFVLGAFMPEAVATNTAITLFTSSSLLVAAIVQSECRTMKIIDKSVLFTLLSGPLFIPIGEVPTLYAYDIPKLRRKDKFERRYFLARTTGLILWFTYWALFYVWLGGPYRPLEKDQKKSSCPPYDDIIDNLAIAPDYGYMVTFMSLAFCGIIIKLWDISLVYRISQSIWKKGTNENVDMSGDNNHDGSGTNRNNNNGSRNENGRNDGMNRQGDNTGRAGSRNGSIPTDRDNDRTSADAGIDPVVDIEMETRNTESRLVEDRSELEISNPRQMSQTNQTVSIVLPEKLTRMWRGNGTMWRSAFFVASRDLALSFSPRPPLRFTMDSLSLLRELLPNTKLETAEREMSLDFKAAAQSLATLFKSSKQTVKHAHDAGYAACLQDMLKLIQSGVSEDADVGVARVMDWAEGQLDRYRDGQEFEKVDEAIAGLPRRQVVVPRDESRSPRRASTSSLPELPVFDFTTTTTTKRRHATMGSEARRRSRAVPSGERDIRTPRKMKKAVPVERERERDRERERVADTMEFEEDGGRDRKRSRTNGGLSS</sequence>
<accession>A0A8H3DT79</accession>
<feature type="transmembrane region" description="Helical" evidence="2">
    <location>
        <begin position="170"/>
        <end position="189"/>
    </location>
</feature>
<dbReference type="Proteomes" id="UP000663843">
    <property type="component" value="Unassembled WGS sequence"/>
</dbReference>
<feature type="region of interest" description="Disordered" evidence="1">
    <location>
        <begin position="206"/>
        <end position="295"/>
    </location>
</feature>
<feature type="transmembrane region" description="Helical" evidence="2">
    <location>
        <begin position="117"/>
        <end position="138"/>
    </location>
</feature>
<dbReference type="AlphaFoldDB" id="A0A8H3DT79"/>
<evidence type="ECO:0000256" key="1">
    <source>
        <dbReference type="SAM" id="MobiDB-lite"/>
    </source>
</evidence>
<keyword evidence="2" id="KW-0472">Membrane</keyword>
<proteinExistence type="predicted"/>
<organism evidence="3 4">
    <name type="scientific">Rhizoctonia solani</name>
    <dbReference type="NCBI Taxonomy" id="456999"/>
    <lineage>
        <taxon>Eukaryota</taxon>
        <taxon>Fungi</taxon>
        <taxon>Dikarya</taxon>
        <taxon>Basidiomycota</taxon>
        <taxon>Agaricomycotina</taxon>
        <taxon>Agaricomycetes</taxon>
        <taxon>Cantharellales</taxon>
        <taxon>Ceratobasidiaceae</taxon>
        <taxon>Rhizoctonia</taxon>
    </lineage>
</organism>
<feature type="region of interest" description="Disordered" evidence="1">
    <location>
        <begin position="465"/>
        <end position="573"/>
    </location>
</feature>
<evidence type="ECO:0000313" key="4">
    <source>
        <dbReference type="Proteomes" id="UP000663843"/>
    </source>
</evidence>